<proteinExistence type="predicted"/>
<dbReference type="Proteomes" id="UP000829925">
    <property type="component" value="Chromosome"/>
</dbReference>
<reference evidence="8 9" key="1">
    <citation type="submission" date="2022-04" db="EMBL/GenBank/DDBJ databases">
        <title>Hymenobacter sp. isolated from the air.</title>
        <authorList>
            <person name="Won M."/>
            <person name="Lee C.-M."/>
            <person name="Woen H.-Y."/>
            <person name="Kwon S.-W."/>
        </authorList>
    </citation>
    <scope>NUCLEOTIDE SEQUENCE [LARGE SCALE GENOMIC DNA]</scope>
    <source>
        <strain evidence="9">5413 J-13</strain>
    </source>
</reference>
<dbReference type="PANTHER" id="PTHR13414:SF9">
    <property type="entry name" value="PROTON-COUPLED ZINC ANTIPORTER SLC30A9, MITOCHONDRIAL"/>
    <property type="match status" value="1"/>
</dbReference>
<feature type="domain" description="Cation efflux protein transmembrane" evidence="7">
    <location>
        <begin position="14"/>
        <end position="218"/>
    </location>
</feature>
<dbReference type="KEGG" id="haei:MUN82_19070"/>
<feature type="transmembrane region" description="Helical" evidence="6">
    <location>
        <begin position="77"/>
        <end position="97"/>
    </location>
</feature>
<feature type="transmembrane region" description="Helical" evidence="6">
    <location>
        <begin position="9"/>
        <end position="31"/>
    </location>
</feature>
<feature type="transmembrane region" description="Helical" evidence="6">
    <location>
        <begin position="159"/>
        <end position="182"/>
    </location>
</feature>
<keyword evidence="2" id="KW-0813">Transport</keyword>
<gene>
    <name evidence="8" type="ORF">MUN82_19070</name>
</gene>
<evidence type="ECO:0000256" key="1">
    <source>
        <dbReference type="ARBA" id="ARBA00004141"/>
    </source>
</evidence>
<dbReference type="GO" id="GO:0006829">
    <property type="term" value="P:zinc ion transport"/>
    <property type="evidence" value="ECO:0007669"/>
    <property type="project" value="InterPro"/>
</dbReference>
<dbReference type="SUPFAM" id="SSF161111">
    <property type="entry name" value="Cation efflux protein transmembrane domain-like"/>
    <property type="match status" value="1"/>
</dbReference>
<keyword evidence="9" id="KW-1185">Reference proteome</keyword>
<feature type="transmembrane region" description="Helical" evidence="6">
    <location>
        <begin position="117"/>
        <end position="138"/>
    </location>
</feature>
<evidence type="ECO:0000256" key="3">
    <source>
        <dbReference type="ARBA" id="ARBA00022692"/>
    </source>
</evidence>
<dbReference type="RefSeq" id="WP_245092958.1">
    <property type="nucleotide sequence ID" value="NZ_CP095053.1"/>
</dbReference>
<dbReference type="InterPro" id="IPR002524">
    <property type="entry name" value="Cation_efflux"/>
</dbReference>
<dbReference type="Pfam" id="PF01545">
    <property type="entry name" value="Cation_efflux"/>
    <property type="match status" value="1"/>
</dbReference>
<dbReference type="NCBIfam" id="TIGR01297">
    <property type="entry name" value="CDF"/>
    <property type="match status" value="1"/>
</dbReference>
<keyword evidence="4 6" id="KW-1133">Transmembrane helix</keyword>
<dbReference type="Gene3D" id="1.20.1510.10">
    <property type="entry name" value="Cation efflux protein transmembrane domain"/>
    <property type="match status" value="1"/>
</dbReference>
<dbReference type="EMBL" id="CP095053">
    <property type="protein sequence ID" value="UOR05026.1"/>
    <property type="molecule type" value="Genomic_DNA"/>
</dbReference>
<dbReference type="InterPro" id="IPR058533">
    <property type="entry name" value="Cation_efflux_TM"/>
</dbReference>
<evidence type="ECO:0000256" key="4">
    <source>
        <dbReference type="ARBA" id="ARBA00022989"/>
    </source>
</evidence>
<feature type="transmembrane region" description="Helical" evidence="6">
    <location>
        <begin position="194"/>
        <end position="211"/>
    </location>
</feature>
<dbReference type="InterPro" id="IPR040177">
    <property type="entry name" value="SLC30A9"/>
</dbReference>
<evidence type="ECO:0000256" key="2">
    <source>
        <dbReference type="ARBA" id="ARBA00022448"/>
    </source>
</evidence>
<organism evidence="8 9">
    <name type="scientific">Hymenobacter aerilatus</name>
    <dbReference type="NCBI Taxonomy" id="2932251"/>
    <lineage>
        <taxon>Bacteria</taxon>
        <taxon>Pseudomonadati</taxon>
        <taxon>Bacteroidota</taxon>
        <taxon>Cytophagia</taxon>
        <taxon>Cytophagales</taxon>
        <taxon>Hymenobacteraceae</taxon>
        <taxon>Hymenobacter</taxon>
    </lineage>
</organism>
<sequence>MAGKSSSKLVIYGAIGANVAIAIAKFIATYFTGSSAMLSEGIHSLVDSGNGLLLLYGLHQSTKPASIEFPFGRSKELYFWSLIVAVLVFSVGGGMSIYEGIAHIKEPAPITDPTWNYVVLALGILFEGASFLIALREFNKSRGTIGLFASLRRSKDPSVFAILMEDFAALIGLVIALLGVYFGHALNNPYLDGAASIGIGLLLVCVAIFLIRETKGLLIGEGVDRDTLNDLQHIAHQHDAVDKVRPPLTSYLGPEDVILALDVQFRRDLTAIEVEQAIDDLQDDIREKYPEFKRIFIEAKSLGQKHRATEISGSPQ</sequence>
<keyword evidence="5 6" id="KW-0472">Membrane</keyword>
<accession>A0A8T9SYY2</accession>
<evidence type="ECO:0000313" key="8">
    <source>
        <dbReference type="EMBL" id="UOR05026.1"/>
    </source>
</evidence>
<dbReference type="PANTHER" id="PTHR13414">
    <property type="entry name" value="HUEL-CATION TRANSPORTER"/>
    <property type="match status" value="1"/>
</dbReference>
<evidence type="ECO:0000256" key="5">
    <source>
        <dbReference type="ARBA" id="ARBA00023136"/>
    </source>
</evidence>
<protein>
    <submittedName>
        <fullName evidence="8">Cation diffusion facilitator family transporter</fullName>
    </submittedName>
</protein>
<dbReference type="InterPro" id="IPR036837">
    <property type="entry name" value="Cation_efflux_CTD_sf"/>
</dbReference>
<keyword evidence="3 6" id="KW-0812">Transmembrane</keyword>
<dbReference type="InterPro" id="IPR027469">
    <property type="entry name" value="Cation_efflux_TMD_sf"/>
</dbReference>
<name>A0A8T9SYY2_9BACT</name>
<dbReference type="SUPFAM" id="SSF160240">
    <property type="entry name" value="Cation efflux protein cytoplasmic domain-like"/>
    <property type="match status" value="1"/>
</dbReference>
<dbReference type="AlphaFoldDB" id="A0A8T9SYY2"/>
<evidence type="ECO:0000256" key="6">
    <source>
        <dbReference type="SAM" id="Phobius"/>
    </source>
</evidence>
<dbReference type="GO" id="GO:0016020">
    <property type="term" value="C:membrane"/>
    <property type="evidence" value="ECO:0007669"/>
    <property type="project" value="UniProtKB-SubCell"/>
</dbReference>
<evidence type="ECO:0000313" key="9">
    <source>
        <dbReference type="Proteomes" id="UP000829925"/>
    </source>
</evidence>
<dbReference type="GO" id="GO:0008324">
    <property type="term" value="F:monoatomic cation transmembrane transporter activity"/>
    <property type="evidence" value="ECO:0007669"/>
    <property type="project" value="InterPro"/>
</dbReference>
<evidence type="ECO:0000259" key="7">
    <source>
        <dbReference type="Pfam" id="PF01545"/>
    </source>
</evidence>
<dbReference type="Gene3D" id="3.30.70.1350">
    <property type="entry name" value="Cation efflux protein, cytoplasmic domain"/>
    <property type="match status" value="1"/>
</dbReference>
<comment type="subcellular location">
    <subcellularLocation>
        <location evidence="1">Membrane</location>
        <topology evidence="1">Multi-pass membrane protein</topology>
    </subcellularLocation>
</comment>